<dbReference type="PROSITE" id="PS01242">
    <property type="entry name" value="ZF_FPG_1"/>
    <property type="match status" value="1"/>
</dbReference>
<feature type="active site" description="Proton donor" evidence="15">
    <location>
        <position position="3"/>
    </location>
</feature>
<evidence type="ECO:0000256" key="15">
    <source>
        <dbReference type="HAMAP-Rule" id="MF_00103"/>
    </source>
</evidence>
<keyword evidence="10 15" id="KW-0234">DNA repair</keyword>
<keyword evidence="7 15" id="KW-0378">Hydrolase</keyword>
<dbReference type="HAMAP" id="MF_00103">
    <property type="entry name" value="Fapy_DNA_glycosyl"/>
    <property type="match status" value="1"/>
</dbReference>
<evidence type="ECO:0000256" key="4">
    <source>
        <dbReference type="ARBA" id="ARBA00022723"/>
    </source>
</evidence>
<dbReference type="FunFam" id="3.20.190.10:FF:000001">
    <property type="entry name" value="Formamidopyrimidine-DNA glycosylase"/>
    <property type="match status" value="1"/>
</dbReference>
<keyword evidence="13 15" id="KW-0326">Glycosidase</keyword>
<reference evidence="18 19" key="1">
    <citation type="submission" date="2019-09" db="EMBL/GenBank/DDBJ databases">
        <title>H2 Metabolism Revealed by Metagenomic Analysis in Subglacial Sediment of East Antarctica.</title>
        <authorList>
            <person name="Yang Z."/>
            <person name="Zhang Y."/>
            <person name="Lv Y."/>
            <person name="Yan W."/>
            <person name="Xiao X."/>
            <person name="Sun B."/>
            <person name="Ma H."/>
        </authorList>
    </citation>
    <scope>NUCLEOTIDE SEQUENCE [LARGE SCALE GENOMIC DNA]</scope>
    <source>
        <strain evidence="18">Bin2_2</strain>
    </source>
</reference>
<evidence type="ECO:0000256" key="2">
    <source>
        <dbReference type="ARBA" id="ARBA00009409"/>
    </source>
</evidence>
<dbReference type="EC" id="3.2.2.23" evidence="15"/>
<feature type="binding site" evidence="15">
    <location>
        <position position="151"/>
    </location>
    <ligand>
        <name>DNA</name>
        <dbReference type="ChEBI" id="CHEBI:16991"/>
    </ligand>
</feature>
<dbReference type="InterPro" id="IPR010663">
    <property type="entry name" value="Znf_FPG/IleRS"/>
</dbReference>
<name>A0A7C9KYH5_9PROT</name>
<feature type="active site" description="Schiff-base intermediate with DNA" evidence="15">
    <location>
        <position position="2"/>
    </location>
</feature>
<dbReference type="InterPro" id="IPR020629">
    <property type="entry name" value="FPG_Glyclase"/>
</dbReference>
<evidence type="ECO:0000256" key="11">
    <source>
        <dbReference type="ARBA" id="ARBA00023239"/>
    </source>
</evidence>
<dbReference type="GO" id="GO:0003684">
    <property type="term" value="F:damaged DNA binding"/>
    <property type="evidence" value="ECO:0007669"/>
    <property type="project" value="InterPro"/>
</dbReference>
<sequence>MPELPEVETTRLGLLPRLQGRSLTSMVVRNPRLRWPVPDDLEARLQGQSLKSLDRRGKYLLFDFGSVTQLVHLGMSGSLRFTQPDEPAALHDHIDWLFDDGTILRLRDPRRFGAVLWTEDVAQHPLLAHLGPEPLTAEFDGAYLHAQCQRRQTSIKQVIMDAQVVVGVGNIYASESLFHAGIRPTVSARRLTRPASARLTTAIKQVLTAAIAAGGSSLRDYVHSSGELGYFQLQTRVYDREGLPCRECAAPIRRIVQGQRASFFCPGCQR</sequence>
<feature type="active site" description="Proton donor; for beta-elimination activity" evidence="15">
    <location>
        <position position="58"/>
    </location>
</feature>
<dbReference type="FunFam" id="1.10.8.50:FF:000003">
    <property type="entry name" value="Formamidopyrimidine-DNA glycosylase"/>
    <property type="match status" value="1"/>
</dbReference>
<dbReference type="GO" id="GO:0034039">
    <property type="term" value="F:8-oxo-7,8-dihydroguanine DNA N-glycosylase activity"/>
    <property type="evidence" value="ECO:0007669"/>
    <property type="project" value="TreeGrafter"/>
</dbReference>
<dbReference type="PROSITE" id="PS51068">
    <property type="entry name" value="FPG_CAT"/>
    <property type="match status" value="1"/>
</dbReference>
<dbReference type="NCBIfam" id="TIGR00577">
    <property type="entry name" value="fpg"/>
    <property type="match status" value="1"/>
</dbReference>
<comment type="caution">
    <text evidence="18">The sequence shown here is derived from an EMBL/GenBank/DDBJ whole genome shotgun (WGS) entry which is preliminary data.</text>
</comment>
<dbReference type="SUPFAM" id="SSF57716">
    <property type="entry name" value="Glucocorticoid receptor-like (DNA-binding domain)"/>
    <property type="match status" value="1"/>
</dbReference>
<dbReference type="PANTHER" id="PTHR22993">
    <property type="entry name" value="FORMAMIDOPYRIMIDINE-DNA GLYCOSYLASE"/>
    <property type="match status" value="1"/>
</dbReference>
<evidence type="ECO:0000256" key="12">
    <source>
        <dbReference type="ARBA" id="ARBA00023268"/>
    </source>
</evidence>
<feature type="active site" description="Proton donor; for delta-elimination activity" evidence="15">
    <location>
        <position position="260"/>
    </location>
</feature>
<dbReference type="AlphaFoldDB" id="A0A7C9KYH5"/>
<dbReference type="GO" id="GO:0008270">
    <property type="term" value="F:zinc ion binding"/>
    <property type="evidence" value="ECO:0007669"/>
    <property type="project" value="UniProtKB-UniRule"/>
</dbReference>
<dbReference type="Proteomes" id="UP000483432">
    <property type="component" value="Unassembled WGS sequence"/>
</dbReference>
<dbReference type="Pfam" id="PF01149">
    <property type="entry name" value="Fapy_DNA_glyco"/>
    <property type="match status" value="1"/>
</dbReference>
<evidence type="ECO:0000313" key="19">
    <source>
        <dbReference type="Proteomes" id="UP000483432"/>
    </source>
</evidence>
<dbReference type="SUPFAM" id="SSF81624">
    <property type="entry name" value="N-terminal domain of MutM-like DNA repair proteins"/>
    <property type="match status" value="1"/>
</dbReference>
<dbReference type="Pfam" id="PF06827">
    <property type="entry name" value="zf-FPG_IleRS"/>
    <property type="match status" value="1"/>
</dbReference>
<keyword evidence="5 15" id="KW-0227">DNA damage</keyword>
<comment type="subunit">
    <text evidence="3 15">Monomer.</text>
</comment>
<comment type="catalytic activity">
    <reaction evidence="1 15">
        <text>Hydrolysis of DNA containing ring-opened 7-methylguanine residues, releasing 2,6-diamino-4-hydroxy-5-(N-methyl)formamidopyrimidine.</text>
        <dbReference type="EC" id="3.2.2.23"/>
    </reaction>
</comment>
<dbReference type="InterPro" id="IPR000214">
    <property type="entry name" value="Znf_DNA_glyclase/AP_lyase"/>
</dbReference>
<dbReference type="SMART" id="SM00898">
    <property type="entry name" value="Fapy_DNA_glyco"/>
    <property type="match status" value="1"/>
</dbReference>
<comment type="catalytic activity">
    <reaction evidence="14 15">
        <text>2'-deoxyribonucleotide-(2'-deoxyribose 5'-phosphate)-2'-deoxyribonucleotide-DNA = a 3'-end 2'-deoxyribonucleotide-(2,3-dehydro-2,3-deoxyribose 5'-phosphate)-DNA + a 5'-end 5'-phospho-2'-deoxyribonucleoside-DNA + H(+)</text>
        <dbReference type="Rhea" id="RHEA:66592"/>
        <dbReference type="Rhea" id="RHEA-COMP:13180"/>
        <dbReference type="Rhea" id="RHEA-COMP:16897"/>
        <dbReference type="Rhea" id="RHEA-COMP:17067"/>
        <dbReference type="ChEBI" id="CHEBI:15378"/>
        <dbReference type="ChEBI" id="CHEBI:136412"/>
        <dbReference type="ChEBI" id="CHEBI:157695"/>
        <dbReference type="ChEBI" id="CHEBI:167181"/>
        <dbReference type="EC" id="4.2.99.18"/>
    </reaction>
</comment>
<dbReference type="GO" id="GO:0140078">
    <property type="term" value="F:class I DNA-(apurinic or apyrimidinic site) endonuclease activity"/>
    <property type="evidence" value="ECO:0007669"/>
    <property type="project" value="UniProtKB-EC"/>
</dbReference>
<comment type="similarity">
    <text evidence="2 15">Belongs to the FPG family.</text>
</comment>
<evidence type="ECO:0000313" key="18">
    <source>
        <dbReference type="EMBL" id="NDP48310.1"/>
    </source>
</evidence>
<dbReference type="InterPro" id="IPR035937">
    <property type="entry name" value="FPG_N"/>
</dbReference>
<evidence type="ECO:0000256" key="14">
    <source>
        <dbReference type="ARBA" id="ARBA00044632"/>
    </source>
</evidence>
<evidence type="ECO:0000256" key="10">
    <source>
        <dbReference type="ARBA" id="ARBA00023204"/>
    </source>
</evidence>
<evidence type="ECO:0000259" key="16">
    <source>
        <dbReference type="PROSITE" id="PS51066"/>
    </source>
</evidence>
<keyword evidence="4 15" id="KW-0479">Metal-binding</keyword>
<dbReference type="SMART" id="SM01232">
    <property type="entry name" value="H2TH"/>
    <property type="match status" value="1"/>
</dbReference>
<evidence type="ECO:0000256" key="3">
    <source>
        <dbReference type="ARBA" id="ARBA00011245"/>
    </source>
</evidence>
<keyword evidence="6 15" id="KW-0863">Zinc-finger</keyword>
<evidence type="ECO:0000256" key="1">
    <source>
        <dbReference type="ARBA" id="ARBA00001668"/>
    </source>
</evidence>
<dbReference type="InterPro" id="IPR015887">
    <property type="entry name" value="DNA_glyclase_Znf_dom_DNA_BS"/>
</dbReference>
<keyword evidence="9 15" id="KW-0238">DNA-binding</keyword>
<feature type="domain" description="Formamidopyrimidine-DNA glycosylase catalytic" evidence="17">
    <location>
        <begin position="2"/>
        <end position="113"/>
    </location>
</feature>
<evidence type="ECO:0000256" key="5">
    <source>
        <dbReference type="ARBA" id="ARBA00022763"/>
    </source>
</evidence>
<accession>A0A7C9KYH5</accession>
<dbReference type="CDD" id="cd08966">
    <property type="entry name" value="EcFpg-like_N"/>
    <property type="match status" value="1"/>
</dbReference>
<dbReference type="SUPFAM" id="SSF46946">
    <property type="entry name" value="S13-like H2TH domain"/>
    <property type="match status" value="1"/>
</dbReference>
<dbReference type="Pfam" id="PF06831">
    <property type="entry name" value="H2TH"/>
    <property type="match status" value="1"/>
</dbReference>
<dbReference type="InterPro" id="IPR012319">
    <property type="entry name" value="FPG_cat"/>
</dbReference>
<gene>
    <name evidence="15 18" type="primary">mutM</name>
    <name evidence="15" type="synonym">fpg</name>
    <name evidence="18" type="ORF">GZ085_07940</name>
</gene>
<evidence type="ECO:0000256" key="7">
    <source>
        <dbReference type="ARBA" id="ARBA00022801"/>
    </source>
</evidence>
<dbReference type="EC" id="4.2.99.18" evidence="15"/>
<evidence type="ECO:0000256" key="13">
    <source>
        <dbReference type="ARBA" id="ARBA00023295"/>
    </source>
</evidence>
<dbReference type="NCBIfam" id="NF002211">
    <property type="entry name" value="PRK01103.1"/>
    <property type="match status" value="1"/>
</dbReference>
<comment type="function">
    <text evidence="15">Involved in base excision repair of DNA damaged by oxidation or by mutagenic agents. Acts as DNA glycosylase that recognizes and removes damaged bases. Has a preference for oxidized purines, such as 7,8-dihydro-8-oxoguanine (8-oxoG). Has AP (apurinic/apyrimidinic) lyase activity and introduces nicks in the DNA strand. Cleaves the DNA backbone by beta-delta elimination to generate a single-strand break at the site of the removed base with both 3'- and 5'-phosphates.</text>
</comment>
<dbReference type="InterPro" id="IPR015886">
    <property type="entry name" value="H2TH_FPG"/>
</dbReference>
<feature type="domain" description="FPG-type" evidence="16">
    <location>
        <begin position="236"/>
        <end position="270"/>
    </location>
</feature>
<feature type="binding site" evidence="15">
    <location>
        <position position="91"/>
    </location>
    <ligand>
        <name>DNA</name>
        <dbReference type="ChEBI" id="CHEBI:16991"/>
    </ligand>
</feature>
<dbReference type="PANTHER" id="PTHR22993:SF9">
    <property type="entry name" value="FORMAMIDOPYRIMIDINE-DNA GLYCOSYLASE"/>
    <property type="match status" value="1"/>
</dbReference>
<protein>
    <recommendedName>
        <fullName evidence="15">Formamidopyrimidine-DNA glycosylase</fullName>
        <shortName evidence="15">Fapy-DNA glycosylase</shortName>
        <ecNumber evidence="15">3.2.2.23</ecNumber>
    </recommendedName>
    <alternativeName>
        <fullName evidence="15">DNA-(apurinic or apyrimidinic site) lyase MutM</fullName>
        <shortName evidence="15">AP lyase MutM</shortName>
        <ecNumber evidence="15">4.2.99.18</ecNumber>
    </alternativeName>
</protein>
<evidence type="ECO:0000256" key="9">
    <source>
        <dbReference type="ARBA" id="ARBA00023125"/>
    </source>
</evidence>
<dbReference type="Gene3D" id="1.10.8.50">
    <property type="match status" value="1"/>
</dbReference>
<keyword evidence="12 15" id="KW-0511">Multifunctional enzyme</keyword>
<feature type="binding site" evidence="15">
    <location>
        <position position="110"/>
    </location>
    <ligand>
        <name>DNA</name>
        <dbReference type="ChEBI" id="CHEBI:16991"/>
    </ligand>
</feature>
<proteinExistence type="inferred from homology"/>
<keyword evidence="11 15" id="KW-0456">Lyase</keyword>
<dbReference type="Gene3D" id="3.20.190.10">
    <property type="entry name" value="MutM-like, N-terminal"/>
    <property type="match status" value="1"/>
</dbReference>
<dbReference type="PROSITE" id="PS51066">
    <property type="entry name" value="ZF_FPG_2"/>
    <property type="match status" value="1"/>
</dbReference>
<comment type="cofactor">
    <cofactor evidence="15">
        <name>Zn(2+)</name>
        <dbReference type="ChEBI" id="CHEBI:29105"/>
    </cofactor>
    <text evidence="15">Binds 1 zinc ion per subunit.</text>
</comment>
<organism evidence="18 19">
    <name type="scientific">Sulfuriferula multivorans</name>
    <dbReference type="NCBI Taxonomy" id="1559896"/>
    <lineage>
        <taxon>Bacteria</taxon>
        <taxon>Pseudomonadati</taxon>
        <taxon>Pseudomonadota</taxon>
        <taxon>Betaproteobacteria</taxon>
        <taxon>Nitrosomonadales</taxon>
        <taxon>Sulfuricellaceae</taxon>
        <taxon>Sulfuriferula</taxon>
    </lineage>
</organism>
<dbReference type="GO" id="GO:0006284">
    <property type="term" value="P:base-excision repair"/>
    <property type="evidence" value="ECO:0007669"/>
    <property type="project" value="InterPro"/>
</dbReference>
<evidence type="ECO:0000259" key="17">
    <source>
        <dbReference type="PROSITE" id="PS51068"/>
    </source>
</evidence>
<dbReference type="InterPro" id="IPR010979">
    <property type="entry name" value="Ribosomal_uS13-like_H2TH"/>
</dbReference>
<evidence type="ECO:0000256" key="6">
    <source>
        <dbReference type="ARBA" id="ARBA00022771"/>
    </source>
</evidence>
<evidence type="ECO:0000256" key="8">
    <source>
        <dbReference type="ARBA" id="ARBA00022833"/>
    </source>
</evidence>
<keyword evidence="8 15" id="KW-0862">Zinc</keyword>
<dbReference type="EMBL" id="JAAFGW010000102">
    <property type="protein sequence ID" value="NDP48310.1"/>
    <property type="molecule type" value="Genomic_DNA"/>
</dbReference>